<dbReference type="GO" id="GO:0006099">
    <property type="term" value="P:tricarboxylic acid cycle"/>
    <property type="evidence" value="ECO:0007669"/>
    <property type="project" value="UniProtKB-KW"/>
</dbReference>
<dbReference type="Gene3D" id="3.30.559.10">
    <property type="entry name" value="Chloramphenicol acetyltransferase-like domain"/>
    <property type="match status" value="1"/>
</dbReference>
<comment type="caution">
    <text evidence="18">The sequence shown here is derived from an EMBL/GenBank/DDBJ whole genome shotgun (WGS) entry which is preliminary data.</text>
</comment>
<evidence type="ECO:0000256" key="10">
    <source>
        <dbReference type="ARBA" id="ARBA00022946"/>
    </source>
</evidence>
<gene>
    <name evidence="18" type="ORF">HHI36_000188</name>
</gene>
<dbReference type="NCBIfam" id="NF004309">
    <property type="entry name" value="PRK05704.1"/>
    <property type="match status" value="1"/>
</dbReference>
<dbReference type="FunFam" id="3.30.559.10:FF:000006">
    <property type="entry name" value="Dihydrolipoyllysine-residue succinyltransferase component of 2-oxoglutarate dehydrogenase complex, mitochondrial"/>
    <property type="match status" value="1"/>
</dbReference>
<keyword evidence="11" id="KW-0496">Mitochondrion</keyword>
<dbReference type="InterPro" id="IPR003016">
    <property type="entry name" value="2-oxoA_DH_lipoyl-BS"/>
</dbReference>
<dbReference type="GO" id="GO:0004149">
    <property type="term" value="F:dihydrolipoyllysine-residue succinyltransferase activity"/>
    <property type="evidence" value="ECO:0007669"/>
    <property type="project" value="UniProtKB-EC"/>
</dbReference>
<dbReference type="AlphaFoldDB" id="A0ABD2P4P2"/>
<comment type="pathway">
    <text evidence="3">Amino-acid degradation; L-lysine degradation via saccharopine pathway; glutaryl-CoA from L-lysine: step 6/6.</text>
</comment>
<evidence type="ECO:0000256" key="15">
    <source>
        <dbReference type="ARBA" id="ARBA00046046"/>
    </source>
</evidence>
<accession>A0ABD2P4P2</accession>
<dbReference type="InterPro" id="IPR050537">
    <property type="entry name" value="2-oxoacid_dehydrogenase"/>
</dbReference>
<feature type="region of interest" description="Disordered" evidence="16">
    <location>
        <begin position="263"/>
        <end position="282"/>
    </location>
</feature>
<keyword evidence="9" id="KW-0450">Lipoyl</keyword>
<evidence type="ECO:0000256" key="6">
    <source>
        <dbReference type="ARBA" id="ARBA00020294"/>
    </source>
</evidence>
<sequence>MSGILKIYSRRIPQCMKILKYLEQGSNEVSIKRTGGLTTRKIFTLSHKNSDPLISKSKSICLCTERYFKTSVSLSEVRVVKVPPFADSVSEGDVRWEKKKGDQVAEDDVVLEIETDKTSVPVPAPGSGTIVDTFVDDGATVKAGQELFSIDVTGQAPAKGAPKPAAEAPPPAAAAPPPPPPQQFHSYLFLTQAAGDAEEKGKFKKFLDIIPGFSSEAAKAPPPPPPAAAAPRPPAAAPPKPAAPLTSIPVAAIRHAQAIEAATVKVPPQDPTKEITGTRSEQRVKMSRMRLKIAERLKQAQNTNAMLTTLNEIDMTNIIEFRKANLEAFQKKYGLKLGFMSAFVKASAYALQDQPVVNAVIDGTDVIYRDYVDISVAVATPKGLVVPIIRNVERMSFADIELAIAALGEKAKKGTLAVEDMDGGTFTVSNGGVFGSLLGTPIINPPQSAILGMHKTQERPVALNGQVVIRPMMYVALTYDHRLIDGREAVLFLRKIKAAVEDPRIMLAGL</sequence>
<feature type="domain" description="Lipoyl-binding" evidence="17">
    <location>
        <begin position="77"/>
        <end position="151"/>
    </location>
</feature>
<proteinExistence type="inferred from homology"/>
<feature type="compositionally biased region" description="Low complexity" evidence="16">
    <location>
        <begin position="156"/>
        <end position="166"/>
    </location>
</feature>
<evidence type="ECO:0000259" key="17">
    <source>
        <dbReference type="PROSITE" id="PS50968"/>
    </source>
</evidence>
<dbReference type="EMBL" id="JABFTP020000185">
    <property type="protein sequence ID" value="KAL3285656.1"/>
    <property type="molecule type" value="Genomic_DNA"/>
</dbReference>
<reference evidence="18 19" key="1">
    <citation type="journal article" date="2021" name="BMC Biol.">
        <title>Horizontally acquired antibacterial genes associated with adaptive radiation of ladybird beetles.</title>
        <authorList>
            <person name="Li H.S."/>
            <person name="Tang X.F."/>
            <person name="Huang Y.H."/>
            <person name="Xu Z.Y."/>
            <person name="Chen M.L."/>
            <person name="Du X.Y."/>
            <person name="Qiu B.Y."/>
            <person name="Chen P.T."/>
            <person name="Zhang W."/>
            <person name="Slipinski A."/>
            <person name="Escalona H.E."/>
            <person name="Waterhouse R.M."/>
            <person name="Zwick A."/>
            <person name="Pang H."/>
        </authorList>
    </citation>
    <scope>NUCLEOTIDE SEQUENCE [LARGE SCALE GENOMIC DNA]</scope>
    <source>
        <strain evidence="18">SYSU2018</strain>
    </source>
</reference>
<evidence type="ECO:0000313" key="18">
    <source>
        <dbReference type="EMBL" id="KAL3285656.1"/>
    </source>
</evidence>
<evidence type="ECO:0000256" key="8">
    <source>
        <dbReference type="ARBA" id="ARBA00022679"/>
    </source>
</evidence>
<dbReference type="PANTHER" id="PTHR43416:SF5">
    <property type="entry name" value="DIHYDROLIPOYLLYSINE-RESIDUE SUCCINYLTRANSFERASE COMPONENT OF 2-OXOGLUTARATE DEHYDROGENASE COMPLEX, MITOCHONDRIAL"/>
    <property type="match status" value="1"/>
</dbReference>
<dbReference type="InterPro" id="IPR000089">
    <property type="entry name" value="Biotin_lipoyl"/>
</dbReference>
<keyword evidence="7" id="KW-0816">Tricarboxylic acid cycle</keyword>
<dbReference type="PROSITE" id="PS00189">
    <property type="entry name" value="LIPOYL"/>
    <property type="match status" value="1"/>
</dbReference>
<dbReference type="EC" id="2.3.1.61" evidence="5"/>
<dbReference type="Proteomes" id="UP001516400">
    <property type="component" value="Unassembled WGS sequence"/>
</dbReference>
<feature type="compositionally biased region" description="Pro residues" evidence="16">
    <location>
        <begin position="167"/>
        <end position="182"/>
    </location>
</feature>
<dbReference type="InterPro" id="IPR011053">
    <property type="entry name" value="Single_hybrid_motif"/>
</dbReference>
<dbReference type="Pfam" id="PF00198">
    <property type="entry name" value="2-oxoacid_dh"/>
    <property type="match status" value="1"/>
</dbReference>
<feature type="region of interest" description="Disordered" evidence="16">
    <location>
        <begin position="155"/>
        <end position="185"/>
    </location>
</feature>
<evidence type="ECO:0000256" key="12">
    <source>
        <dbReference type="ARBA" id="ARBA00023315"/>
    </source>
</evidence>
<protein>
    <recommendedName>
        <fullName evidence="6">Dihydrolipoyllysine-residue succinyltransferase component of 2-oxoglutarate dehydrogenase complex, mitochondrial</fullName>
        <ecNumber evidence="5">2.3.1.61</ecNumber>
    </recommendedName>
    <alternativeName>
        <fullName evidence="14">2-oxoglutarate dehydrogenase complex component E2</fullName>
    </alternativeName>
    <alternativeName>
        <fullName evidence="13">E2K</fullName>
    </alternativeName>
</protein>
<evidence type="ECO:0000256" key="11">
    <source>
        <dbReference type="ARBA" id="ARBA00023128"/>
    </source>
</evidence>
<evidence type="ECO:0000256" key="14">
    <source>
        <dbReference type="ARBA" id="ARBA00032406"/>
    </source>
</evidence>
<name>A0ABD2P4P2_9CUCU</name>
<evidence type="ECO:0000256" key="9">
    <source>
        <dbReference type="ARBA" id="ARBA00022823"/>
    </source>
</evidence>
<keyword evidence="8" id="KW-0808">Transferase</keyword>
<dbReference type="NCBIfam" id="TIGR01347">
    <property type="entry name" value="sucB"/>
    <property type="match status" value="1"/>
</dbReference>
<dbReference type="InterPro" id="IPR023213">
    <property type="entry name" value="CAT-like_dom_sf"/>
</dbReference>
<dbReference type="Gene3D" id="2.40.50.100">
    <property type="match status" value="1"/>
</dbReference>
<evidence type="ECO:0000256" key="7">
    <source>
        <dbReference type="ARBA" id="ARBA00022532"/>
    </source>
</evidence>
<comment type="subcellular location">
    <subcellularLocation>
        <location evidence="2">Mitochondrion</location>
    </subcellularLocation>
</comment>
<evidence type="ECO:0000256" key="16">
    <source>
        <dbReference type="SAM" id="MobiDB-lite"/>
    </source>
</evidence>
<dbReference type="SUPFAM" id="SSF52777">
    <property type="entry name" value="CoA-dependent acyltransferases"/>
    <property type="match status" value="1"/>
</dbReference>
<dbReference type="PROSITE" id="PS50968">
    <property type="entry name" value="BIOTINYL_LIPOYL"/>
    <property type="match status" value="1"/>
</dbReference>
<evidence type="ECO:0000256" key="3">
    <source>
        <dbReference type="ARBA" id="ARBA00005145"/>
    </source>
</evidence>
<comment type="function">
    <text evidence="15">Dihydrolipoamide succinyltransferase (E2) component of the 2-oxoglutarate dehydrogenase complex. The 2-oxoglutarate dehydrogenase complex catalyzes the overall conversion of 2-oxoglutarate to succinyl-CoA and CO(2). The 2-oxoglutarate dehydrogenase complex is mainly active in the mitochondrion. A fraction of the 2-oxoglutarate dehydrogenase complex also localizes in the nucleus and is required for lysine succinylation of histones: associates with KAT2A on chromatin and provides succinyl-CoA to histone succinyltransferase KAT2A.</text>
</comment>
<evidence type="ECO:0000256" key="5">
    <source>
        <dbReference type="ARBA" id="ARBA00012945"/>
    </source>
</evidence>
<organism evidence="18 19">
    <name type="scientific">Cryptolaemus montrouzieri</name>
    <dbReference type="NCBI Taxonomy" id="559131"/>
    <lineage>
        <taxon>Eukaryota</taxon>
        <taxon>Metazoa</taxon>
        <taxon>Ecdysozoa</taxon>
        <taxon>Arthropoda</taxon>
        <taxon>Hexapoda</taxon>
        <taxon>Insecta</taxon>
        <taxon>Pterygota</taxon>
        <taxon>Neoptera</taxon>
        <taxon>Endopterygota</taxon>
        <taxon>Coleoptera</taxon>
        <taxon>Polyphaga</taxon>
        <taxon>Cucujiformia</taxon>
        <taxon>Coccinelloidea</taxon>
        <taxon>Coccinellidae</taxon>
        <taxon>Scymninae</taxon>
        <taxon>Scymnini</taxon>
        <taxon>Cryptolaemus</taxon>
    </lineage>
</organism>
<keyword evidence="12" id="KW-0012">Acyltransferase</keyword>
<feature type="region of interest" description="Disordered" evidence="16">
    <location>
        <begin position="216"/>
        <end position="243"/>
    </location>
</feature>
<dbReference type="InterPro" id="IPR001078">
    <property type="entry name" value="2-oxoacid_DH_actylTfrase"/>
</dbReference>
<evidence type="ECO:0000256" key="13">
    <source>
        <dbReference type="ARBA" id="ARBA00031331"/>
    </source>
</evidence>
<dbReference type="SUPFAM" id="SSF51230">
    <property type="entry name" value="Single hybrid motif"/>
    <property type="match status" value="1"/>
</dbReference>
<evidence type="ECO:0000256" key="1">
    <source>
        <dbReference type="ARBA" id="ARBA00001938"/>
    </source>
</evidence>
<feature type="compositionally biased region" description="Pro residues" evidence="16">
    <location>
        <begin position="220"/>
        <end position="242"/>
    </location>
</feature>
<dbReference type="Pfam" id="PF00364">
    <property type="entry name" value="Biotin_lipoyl"/>
    <property type="match status" value="1"/>
</dbReference>
<dbReference type="InterPro" id="IPR006255">
    <property type="entry name" value="SucB"/>
</dbReference>
<evidence type="ECO:0000256" key="2">
    <source>
        <dbReference type="ARBA" id="ARBA00004173"/>
    </source>
</evidence>
<keyword evidence="19" id="KW-1185">Reference proteome</keyword>
<comment type="cofactor">
    <cofactor evidence="1">
        <name>(R)-lipoate</name>
        <dbReference type="ChEBI" id="CHEBI:83088"/>
    </cofactor>
</comment>
<dbReference type="CDD" id="cd06849">
    <property type="entry name" value="lipoyl_domain"/>
    <property type="match status" value="1"/>
</dbReference>
<evidence type="ECO:0000256" key="4">
    <source>
        <dbReference type="ARBA" id="ARBA00007317"/>
    </source>
</evidence>
<dbReference type="PANTHER" id="PTHR43416">
    <property type="entry name" value="DIHYDROLIPOYLLYSINE-RESIDUE SUCCINYLTRANSFERASE COMPONENT OF 2-OXOGLUTARATE DEHYDROGENASE COMPLEX, MITOCHONDRIAL-RELATED"/>
    <property type="match status" value="1"/>
</dbReference>
<keyword evidence="10" id="KW-0809">Transit peptide</keyword>
<evidence type="ECO:0000313" key="19">
    <source>
        <dbReference type="Proteomes" id="UP001516400"/>
    </source>
</evidence>
<comment type="similarity">
    <text evidence="4">Belongs to the 2-oxoacid dehydrogenase family.</text>
</comment>
<dbReference type="GO" id="GO:0005739">
    <property type="term" value="C:mitochondrion"/>
    <property type="evidence" value="ECO:0007669"/>
    <property type="project" value="UniProtKB-SubCell"/>
</dbReference>